<accession>A0A8J5LW34</accession>
<dbReference type="EMBL" id="JACMSC010000004">
    <property type="protein sequence ID" value="KAG6525196.1"/>
    <property type="molecule type" value="Genomic_DNA"/>
</dbReference>
<evidence type="ECO:0000313" key="2">
    <source>
        <dbReference type="Proteomes" id="UP000734854"/>
    </source>
</evidence>
<dbReference type="OrthoDB" id="1641131at2759"/>
<name>A0A8J5LW34_ZINOF</name>
<dbReference type="AlphaFoldDB" id="A0A8J5LW34"/>
<keyword evidence="2" id="KW-1185">Reference proteome</keyword>
<dbReference type="PANTHER" id="PTHR21477:SF12">
    <property type="entry name" value="PROTEIN PHLOEM PROTEIN 2-LIKE A10"/>
    <property type="match status" value="1"/>
</dbReference>
<dbReference type="Proteomes" id="UP000734854">
    <property type="component" value="Unassembled WGS sequence"/>
</dbReference>
<proteinExistence type="predicted"/>
<gene>
    <name evidence="1" type="ORF">ZIOFF_015148</name>
</gene>
<dbReference type="InterPro" id="IPR019141">
    <property type="entry name" value="DUF2045"/>
</dbReference>
<organism evidence="1 2">
    <name type="scientific">Zingiber officinale</name>
    <name type="common">Ginger</name>
    <name type="synonym">Amomum zingiber</name>
    <dbReference type="NCBI Taxonomy" id="94328"/>
    <lineage>
        <taxon>Eukaryota</taxon>
        <taxon>Viridiplantae</taxon>
        <taxon>Streptophyta</taxon>
        <taxon>Embryophyta</taxon>
        <taxon>Tracheophyta</taxon>
        <taxon>Spermatophyta</taxon>
        <taxon>Magnoliopsida</taxon>
        <taxon>Liliopsida</taxon>
        <taxon>Zingiberales</taxon>
        <taxon>Zingiberaceae</taxon>
        <taxon>Zingiber</taxon>
    </lineage>
</organism>
<sequence length="365" mass="39064">MPSLAAPRLGSSRRGRGSRLLLLAAAAGVSAYGAYKFYHLPSVARRRREFARIAGGLISVADAASSSAEAISIVSSDLNRFLWSGSAEVPSSLRQIAKLAGSSDFSAAISSASEALTAGIVRGLRSAELTAGKPESLESESRIHSATYLECFLDKFFSSAGSGFAAEVTGSFARELSSGLITSTDLCRRSDEGSAPRWVTMLRDDKTCKELAEHFIERIVGAAAAAYLDRRTKTNAVDDLFTGLTNPMHEAKMKGVLVAVGNGAVETLVRTWHTARSDHGTTPLEDSRRSLQRVAMEATRSLLPWKVFEAASRGLHVIREEVMERGQQVVRCASAKTMVIMTVCLALCMEISMGTKKLTMPAPAA</sequence>
<dbReference type="PANTHER" id="PTHR21477">
    <property type="entry name" value="ZGC:172139"/>
    <property type="match status" value="1"/>
</dbReference>
<evidence type="ECO:0000313" key="1">
    <source>
        <dbReference type="EMBL" id="KAG6525196.1"/>
    </source>
</evidence>
<protein>
    <recommendedName>
        <fullName evidence="3">Protein PHLOEM PROTEIN 2-LIKE A10</fullName>
    </recommendedName>
</protein>
<reference evidence="1 2" key="1">
    <citation type="submission" date="2020-08" db="EMBL/GenBank/DDBJ databases">
        <title>Plant Genome Project.</title>
        <authorList>
            <person name="Zhang R.-G."/>
        </authorList>
    </citation>
    <scope>NUCLEOTIDE SEQUENCE [LARGE SCALE GENOMIC DNA]</scope>
    <source>
        <tissue evidence="1">Rhizome</tissue>
    </source>
</reference>
<comment type="caution">
    <text evidence="1">The sequence shown here is derived from an EMBL/GenBank/DDBJ whole genome shotgun (WGS) entry which is preliminary data.</text>
</comment>
<evidence type="ECO:0008006" key="3">
    <source>
        <dbReference type="Google" id="ProtNLM"/>
    </source>
</evidence>